<organism evidence="1 2">
    <name type="scientific">Lentinula aff. lateritia</name>
    <dbReference type="NCBI Taxonomy" id="2804960"/>
    <lineage>
        <taxon>Eukaryota</taxon>
        <taxon>Fungi</taxon>
        <taxon>Dikarya</taxon>
        <taxon>Basidiomycota</taxon>
        <taxon>Agaricomycotina</taxon>
        <taxon>Agaricomycetes</taxon>
        <taxon>Agaricomycetidae</taxon>
        <taxon>Agaricales</taxon>
        <taxon>Marasmiineae</taxon>
        <taxon>Omphalotaceae</taxon>
        <taxon>Lentinula</taxon>
    </lineage>
</organism>
<name>A0ACC1U6M2_9AGAR</name>
<evidence type="ECO:0000313" key="2">
    <source>
        <dbReference type="Proteomes" id="UP001163835"/>
    </source>
</evidence>
<reference evidence="1" key="1">
    <citation type="submission" date="2022-09" db="EMBL/GenBank/DDBJ databases">
        <title>A Global Phylogenomic Analysis of the Shiitake Genus Lentinula.</title>
        <authorList>
            <consortium name="DOE Joint Genome Institute"/>
            <person name="Sierra-Patev S."/>
            <person name="Min B."/>
            <person name="Naranjo-Ortiz M."/>
            <person name="Looney B."/>
            <person name="Konkel Z."/>
            <person name="Slot J.C."/>
            <person name="Sakamoto Y."/>
            <person name="Steenwyk J.L."/>
            <person name="Rokas A."/>
            <person name="Carro J."/>
            <person name="Camarero S."/>
            <person name="Ferreira P."/>
            <person name="Molpeceres G."/>
            <person name="Ruiz-Duenas F.J."/>
            <person name="Serrano A."/>
            <person name="Henrissat B."/>
            <person name="Drula E."/>
            <person name="Hughes K.W."/>
            <person name="Mata J.L."/>
            <person name="Ishikawa N.K."/>
            <person name="Vargas-Isla R."/>
            <person name="Ushijima S."/>
            <person name="Smith C.A."/>
            <person name="Ahrendt S."/>
            <person name="Andreopoulos W."/>
            <person name="He G."/>
            <person name="Labutti K."/>
            <person name="Lipzen A."/>
            <person name="Ng V."/>
            <person name="Riley R."/>
            <person name="Sandor L."/>
            <person name="Barry K."/>
            <person name="Martinez A.T."/>
            <person name="Xiao Y."/>
            <person name="Gibbons J.G."/>
            <person name="Terashima K."/>
            <person name="Grigoriev I.V."/>
            <person name="Hibbett D.S."/>
        </authorList>
    </citation>
    <scope>NUCLEOTIDE SEQUENCE</scope>
    <source>
        <strain evidence="1">TMI1499</strain>
    </source>
</reference>
<dbReference type="Proteomes" id="UP001163835">
    <property type="component" value="Unassembled WGS sequence"/>
</dbReference>
<comment type="caution">
    <text evidence="1">The sequence shown here is derived from an EMBL/GenBank/DDBJ whole genome shotgun (WGS) entry which is preliminary data.</text>
</comment>
<evidence type="ECO:0000313" key="1">
    <source>
        <dbReference type="EMBL" id="KAJ3812355.1"/>
    </source>
</evidence>
<sequence>MSAESSRRVITFLPPPLDSKSRSLPEHESPLPGIVKDAIDSNYTFVHGRNFEHDDHDLCASPEHSNVLQQHITMVLLRGRAHKSPVAPARKISNPYPSPQVSTLSVGDAPRDLEVPMGRRVTAIDQTSGDLYRPPSPPTSDPPQQNETFGRDTSIPLDIGSISRRYPEIRGMSRKRRHGIQQFISIAHSDPLTCGIAFWPWIIS</sequence>
<protein>
    <submittedName>
        <fullName evidence="1">Uncharacterized protein</fullName>
    </submittedName>
</protein>
<accession>A0ACC1U6M2</accession>
<dbReference type="EMBL" id="MU795026">
    <property type="protein sequence ID" value="KAJ3812355.1"/>
    <property type="molecule type" value="Genomic_DNA"/>
</dbReference>
<keyword evidence="2" id="KW-1185">Reference proteome</keyword>
<proteinExistence type="predicted"/>
<gene>
    <name evidence="1" type="ORF">F5876DRAFT_74933</name>
</gene>